<keyword evidence="8" id="KW-1185">Reference proteome</keyword>
<proteinExistence type="predicted"/>
<evidence type="ECO:0000259" key="6">
    <source>
        <dbReference type="Pfam" id="PF04932"/>
    </source>
</evidence>
<dbReference type="EMBL" id="JBHZQA010000004">
    <property type="protein sequence ID" value="MFE3848025.1"/>
    <property type="molecule type" value="Genomic_DNA"/>
</dbReference>
<gene>
    <name evidence="7" type="ORF">ACFX5D_08630</name>
</gene>
<comment type="caution">
    <text evidence="7">The sequence shown here is derived from an EMBL/GenBank/DDBJ whole genome shotgun (WGS) entry which is preliminary data.</text>
</comment>
<dbReference type="GO" id="GO:0016874">
    <property type="term" value="F:ligase activity"/>
    <property type="evidence" value="ECO:0007669"/>
    <property type="project" value="UniProtKB-KW"/>
</dbReference>
<keyword evidence="3 5" id="KW-1133">Transmembrane helix</keyword>
<dbReference type="InterPro" id="IPR007016">
    <property type="entry name" value="O-antigen_ligase-rel_domated"/>
</dbReference>
<evidence type="ECO:0000256" key="1">
    <source>
        <dbReference type="ARBA" id="ARBA00004141"/>
    </source>
</evidence>
<sequence length="435" mass="51108">MQKKIKTSFWDIISIAFLLLIAGSATIFARSFQTWENPLALIIPLLISVRFIYKYKVRFSKNFSSLIFFFLIYYFLLTLKFEEFHYKFLIIYPLSFFITYAVIMAFKLNFFIIYEEVLKYLCGIALFFWSIQLFIPEQLTLLLKSLTFLEPYNEIIKAQIGVYTVINEGALESFLTRNSGFAWEPGAFSVFINFAIFINLIRNQFKLKRNGGLYLLILTLISTQSTTGYSIFLLIAIFYFINLKMKSGFVFFIPLFIVGVFYLFSLPFMYEKIDQLLKEKITDVVDTGAKDWNNDKMIGAQRFVSFQIDFVDFLNNPILGYGGHDEDMWTKKSHINVVSISGIGKILARFGLVGTLFFIIVLYRSSVQFSKVFNYKGKLILFFLILQVSISYSLIENPIFLCFWMFFYFQPKIEPFNNYLEKKQIKKRYHNLIIS</sequence>
<feature type="transmembrane region" description="Helical" evidence="5">
    <location>
        <begin position="35"/>
        <end position="53"/>
    </location>
</feature>
<feature type="transmembrane region" description="Helical" evidence="5">
    <location>
        <begin position="117"/>
        <end position="135"/>
    </location>
</feature>
<feature type="transmembrane region" description="Helical" evidence="5">
    <location>
        <begin position="213"/>
        <end position="241"/>
    </location>
</feature>
<dbReference type="Proteomes" id="UP001600039">
    <property type="component" value="Unassembled WGS sequence"/>
</dbReference>
<keyword evidence="2 5" id="KW-0812">Transmembrane</keyword>
<protein>
    <submittedName>
        <fullName evidence="7">O-antigen ligase family protein</fullName>
    </submittedName>
</protein>
<dbReference type="Pfam" id="PF04932">
    <property type="entry name" value="Wzy_C"/>
    <property type="match status" value="1"/>
</dbReference>
<evidence type="ECO:0000256" key="5">
    <source>
        <dbReference type="SAM" id="Phobius"/>
    </source>
</evidence>
<keyword evidence="4 5" id="KW-0472">Membrane</keyword>
<evidence type="ECO:0000256" key="4">
    <source>
        <dbReference type="ARBA" id="ARBA00023136"/>
    </source>
</evidence>
<feature type="transmembrane region" description="Helical" evidence="5">
    <location>
        <begin position="89"/>
        <end position="110"/>
    </location>
</feature>
<name>A0ABW6HLV5_9FLAO</name>
<feature type="domain" description="O-antigen ligase-related" evidence="6">
    <location>
        <begin position="213"/>
        <end position="358"/>
    </location>
</feature>
<feature type="transmembrane region" description="Helical" evidence="5">
    <location>
        <begin position="181"/>
        <end position="201"/>
    </location>
</feature>
<organism evidence="7 8">
    <name type="scientific">Flavobacterium fructosi</name>
    <dbReference type="NCBI Taxonomy" id="3230416"/>
    <lineage>
        <taxon>Bacteria</taxon>
        <taxon>Pseudomonadati</taxon>
        <taxon>Bacteroidota</taxon>
        <taxon>Flavobacteriia</taxon>
        <taxon>Flavobacteriales</taxon>
        <taxon>Flavobacteriaceae</taxon>
        <taxon>Flavobacterium</taxon>
    </lineage>
</organism>
<keyword evidence="7" id="KW-0436">Ligase</keyword>
<accession>A0ABW6HLV5</accession>
<reference evidence="7 8" key="1">
    <citation type="submission" date="2024-06" db="EMBL/GenBank/DDBJ databases">
        <title>Flavobacterium spp. isolated from glacier.</title>
        <authorList>
            <person name="Han D."/>
        </authorList>
    </citation>
    <scope>NUCLEOTIDE SEQUENCE [LARGE SCALE GENOMIC DNA]</scope>
    <source>
        <strain evidence="7 8">LB3P45</strain>
    </source>
</reference>
<dbReference type="RefSeq" id="WP_379857826.1">
    <property type="nucleotide sequence ID" value="NZ_JBHZQA010000004.1"/>
</dbReference>
<feature type="transmembrane region" description="Helical" evidence="5">
    <location>
        <begin position="60"/>
        <end position="77"/>
    </location>
</feature>
<feature type="transmembrane region" description="Helical" evidence="5">
    <location>
        <begin position="346"/>
        <end position="367"/>
    </location>
</feature>
<feature type="transmembrane region" description="Helical" evidence="5">
    <location>
        <begin position="12"/>
        <end position="29"/>
    </location>
</feature>
<comment type="subcellular location">
    <subcellularLocation>
        <location evidence="1">Membrane</location>
        <topology evidence="1">Multi-pass membrane protein</topology>
    </subcellularLocation>
</comment>
<feature type="transmembrane region" description="Helical" evidence="5">
    <location>
        <begin position="379"/>
        <end position="409"/>
    </location>
</feature>
<feature type="transmembrane region" description="Helical" evidence="5">
    <location>
        <begin position="247"/>
        <end position="270"/>
    </location>
</feature>
<evidence type="ECO:0000313" key="7">
    <source>
        <dbReference type="EMBL" id="MFE3848025.1"/>
    </source>
</evidence>
<evidence type="ECO:0000256" key="2">
    <source>
        <dbReference type="ARBA" id="ARBA00022692"/>
    </source>
</evidence>
<evidence type="ECO:0000313" key="8">
    <source>
        <dbReference type="Proteomes" id="UP001600039"/>
    </source>
</evidence>
<evidence type="ECO:0000256" key="3">
    <source>
        <dbReference type="ARBA" id="ARBA00022989"/>
    </source>
</evidence>